<dbReference type="EMBL" id="DVKI01000064">
    <property type="protein sequence ID" value="HIT17148.1"/>
    <property type="molecule type" value="Genomic_DNA"/>
</dbReference>
<dbReference type="InterPro" id="IPR023378">
    <property type="entry name" value="YheA/YmcA-like_dom_sf"/>
</dbReference>
<gene>
    <name evidence="1" type="ORF">IAD04_02050</name>
</gene>
<comment type="caution">
    <text evidence="1">The sequence shown here is derived from an EMBL/GenBank/DDBJ whole genome shotgun (WGS) entry which is preliminary data.</text>
</comment>
<dbReference type="InterPro" id="IPR010368">
    <property type="entry name" value="Com_YlbF"/>
</dbReference>
<protein>
    <submittedName>
        <fullName evidence="1">YlbF family regulator</fullName>
    </submittedName>
</protein>
<sequence>MELNEVLNEAFLLHELVAKSKEYQDLKDAEEQMFSNKELSALFLRYQKIQKDIDISSPKENLKKLHQLKLQIDSHPLVCDYKEKYQQFKILTDELKNIIFDDLLTKDDIWTVFKASKNALKK</sequence>
<dbReference type="SUPFAM" id="SSF158622">
    <property type="entry name" value="YheA/YmcA-like"/>
    <property type="match status" value="1"/>
</dbReference>
<dbReference type="Proteomes" id="UP000886893">
    <property type="component" value="Unassembled WGS sequence"/>
</dbReference>
<dbReference type="Pfam" id="PF06133">
    <property type="entry name" value="Com_YlbF"/>
    <property type="match status" value="1"/>
</dbReference>
<organism evidence="1 2">
    <name type="scientific">Candidatus Caccosoma faecigallinarum</name>
    <dbReference type="NCBI Taxonomy" id="2840720"/>
    <lineage>
        <taxon>Bacteria</taxon>
        <taxon>Bacillati</taxon>
        <taxon>Bacillota</taxon>
        <taxon>Bacillota incertae sedis</taxon>
        <taxon>Candidatus Caccosoma</taxon>
    </lineage>
</organism>
<proteinExistence type="predicted"/>
<dbReference type="AlphaFoldDB" id="A0A9D1G9D3"/>
<reference evidence="1" key="1">
    <citation type="submission" date="2020-10" db="EMBL/GenBank/DDBJ databases">
        <authorList>
            <person name="Gilroy R."/>
        </authorList>
    </citation>
    <scope>NUCLEOTIDE SEQUENCE</scope>
    <source>
        <strain evidence="1">14508</strain>
    </source>
</reference>
<accession>A0A9D1G9D3</accession>
<evidence type="ECO:0000313" key="2">
    <source>
        <dbReference type="Proteomes" id="UP000886893"/>
    </source>
</evidence>
<dbReference type="Gene3D" id="1.20.1500.10">
    <property type="entry name" value="YheA/YmcA-like"/>
    <property type="match status" value="1"/>
</dbReference>
<name>A0A9D1G9D3_9FIRM</name>
<evidence type="ECO:0000313" key="1">
    <source>
        <dbReference type="EMBL" id="HIT17148.1"/>
    </source>
</evidence>
<reference evidence="1" key="2">
    <citation type="journal article" date="2021" name="PeerJ">
        <title>Extensive microbial diversity within the chicken gut microbiome revealed by metagenomics and culture.</title>
        <authorList>
            <person name="Gilroy R."/>
            <person name="Ravi A."/>
            <person name="Getino M."/>
            <person name="Pursley I."/>
            <person name="Horton D.L."/>
            <person name="Alikhan N.F."/>
            <person name="Baker D."/>
            <person name="Gharbi K."/>
            <person name="Hall N."/>
            <person name="Watson M."/>
            <person name="Adriaenssens E.M."/>
            <person name="Foster-Nyarko E."/>
            <person name="Jarju S."/>
            <person name="Secka A."/>
            <person name="Antonio M."/>
            <person name="Oren A."/>
            <person name="Chaudhuri R.R."/>
            <person name="La Ragione R."/>
            <person name="Hildebrand F."/>
            <person name="Pallen M.J."/>
        </authorList>
    </citation>
    <scope>NUCLEOTIDE SEQUENCE</scope>
    <source>
        <strain evidence="1">14508</strain>
    </source>
</reference>